<comment type="caution">
    <text evidence="2">The sequence shown here is derived from an EMBL/GenBank/DDBJ whole genome shotgun (WGS) entry which is preliminary data.</text>
</comment>
<keyword evidence="3" id="KW-1185">Reference proteome</keyword>
<feature type="chain" id="PRO_5045295848" description="Molecular chaperone" evidence="1">
    <location>
        <begin position="22"/>
        <end position="252"/>
    </location>
</feature>
<dbReference type="Proteomes" id="UP001382455">
    <property type="component" value="Unassembled WGS sequence"/>
</dbReference>
<keyword evidence="1" id="KW-0732">Signal</keyword>
<accession>A0ABU8EPM8</accession>
<protein>
    <recommendedName>
        <fullName evidence="4">Molecular chaperone</fullName>
    </recommendedName>
</protein>
<feature type="signal peptide" evidence="1">
    <location>
        <begin position="1"/>
        <end position="21"/>
    </location>
</feature>
<evidence type="ECO:0000256" key="1">
    <source>
        <dbReference type="SAM" id="SignalP"/>
    </source>
</evidence>
<dbReference type="RefSeq" id="WP_336434648.1">
    <property type="nucleotide sequence ID" value="NZ_JBAWKS010000001.1"/>
</dbReference>
<sequence length="252" mass="28177">MKKLTSISSILLCVLSMQVNANMGAAQVQFNQTRFLFTEKQRTQSLEMTNMGNAKADCKLGFVHYNQQNGEGVIEVEKQQAIAPASHLLRFSPRSVSIPKDRSQTARLVFRRRPNLQEGDYLSYIRMQCVQEAILGQQNALAATVNFNIPVYVRIGDPKGSVKIESAHIDKQSKVASIRVSREGSRAWVGSLTVTDSSGEEVARLKNVTLSQAVTFRDFKLPLKDISSNQFIVTYQEDKEFGKAAINYNVKL</sequence>
<name>A0ABU8EPM8_9GAMM</name>
<organism evidence="2 3">
    <name type="scientific">Pseudoalteromonas spongiae</name>
    <dbReference type="NCBI Taxonomy" id="298657"/>
    <lineage>
        <taxon>Bacteria</taxon>
        <taxon>Pseudomonadati</taxon>
        <taxon>Pseudomonadota</taxon>
        <taxon>Gammaproteobacteria</taxon>
        <taxon>Alteromonadales</taxon>
        <taxon>Pseudoalteromonadaceae</taxon>
        <taxon>Pseudoalteromonas</taxon>
    </lineage>
</organism>
<reference evidence="2 3" key="1">
    <citation type="submission" date="2023-12" db="EMBL/GenBank/DDBJ databases">
        <title>Friends and Foes: Symbiotic and Algicidal bacterial influence on Karenia brevis blooms.</title>
        <authorList>
            <person name="Fei C."/>
            <person name="Mohamed A.R."/>
            <person name="Booker A."/>
            <person name="Arshad M."/>
            <person name="Klass S."/>
            <person name="Ahn S."/>
            <person name="Gilbert P.M."/>
            <person name="Heil C.A."/>
            <person name="Martinez J.M."/>
            <person name="Amin S.A."/>
        </authorList>
    </citation>
    <scope>NUCLEOTIDE SEQUENCE [LARGE SCALE GENOMIC DNA]</scope>
    <source>
        <strain evidence="2 3">CE15</strain>
    </source>
</reference>
<dbReference type="SUPFAM" id="SSF49354">
    <property type="entry name" value="PapD-like"/>
    <property type="match status" value="1"/>
</dbReference>
<evidence type="ECO:0000313" key="3">
    <source>
        <dbReference type="Proteomes" id="UP001382455"/>
    </source>
</evidence>
<dbReference type="EMBL" id="JBAWKS010000001">
    <property type="protein sequence ID" value="MEI4548827.1"/>
    <property type="molecule type" value="Genomic_DNA"/>
</dbReference>
<evidence type="ECO:0000313" key="2">
    <source>
        <dbReference type="EMBL" id="MEI4548827.1"/>
    </source>
</evidence>
<proteinExistence type="predicted"/>
<evidence type="ECO:0008006" key="4">
    <source>
        <dbReference type="Google" id="ProtNLM"/>
    </source>
</evidence>
<dbReference type="InterPro" id="IPR008962">
    <property type="entry name" value="PapD-like_sf"/>
</dbReference>
<gene>
    <name evidence="2" type="ORF">WAE96_03760</name>
</gene>